<sequence length="31" mass="3908">MYNSKNKTRLQKIHSNNTRKIEWDYINENRI</sequence>
<evidence type="ECO:0000313" key="1">
    <source>
        <dbReference type="EMBL" id="JAH24465.1"/>
    </source>
</evidence>
<reference evidence="1" key="2">
    <citation type="journal article" date="2015" name="Fish Shellfish Immunol.">
        <title>Early steps in the European eel (Anguilla anguilla)-Vibrio vulnificus interaction in the gills: Role of the RtxA13 toxin.</title>
        <authorList>
            <person name="Callol A."/>
            <person name="Pajuelo D."/>
            <person name="Ebbesson L."/>
            <person name="Teles M."/>
            <person name="MacKenzie S."/>
            <person name="Amaro C."/>
        </authorList>
    </citation>
    <scope>NUCLEOTIDE SEQUENCE</scope>
</reference>
<dbReference type="EMBL" id="GBXM01084112">
    <property type="protein sequence ID" value="JAH24465.1"/>
    <property type="molecule type" value="Transcribed_RNA"/>
</dbReference>
<name>A0A0E9R7L2_ANGAN</name>
<accession>A0A0E9R7L2</accession>
<organism evidence="1">
    <name type="scientific">Anguilla anguilla</name>
    <name type="common">European freshwater eel</name>
    <name type="synonym">Muraena anguilla</name>
    <dbReference type="NCBI Taxonomy" id="7936"/>
    <lineage>
        <taxon>Eukaryota</taxon>
        <taxon>Metazoa</taxon>
        <taxon>Chordata</taxon>
        <taxon>Craniata</taxon>
        <taxon>Vertebrata</taxon>
        <taxon>Euteleostomi</taxon>
        <taxon>Actinopterygii</taxon>
        <taxon>Neopterygii</taxon>
        <taxon>Teleostei</taxon>
        <taxon>Anguilliformes</taxon>
        <taxon>Anguillidae</taxon>
        <taxon>Anguilla</taxon>
    </lineage>
</organism>
<dbReference type="EMBL" id="GBXM01082737">
    <property type="protein sequence ID" value="JAH25840.1"/>
    <property type="molecule type" value="Transcribed_RNA"/>
</dbReference>
<reference evidence="1" key="1">
    <citation type="submission" date="2014-11" db="EMBL/GenBank/DDBJ databases">
        <authorList>
            <person name="Amaro Gonzalez C."/>
        </authorList>
    </citation>
    <scope>NUCLEOTIDE SEQUENCE</scope>
</reference>
<proteinExistence type="predicted"/>
<dbReference type="AlphaFoldDB" id="A0A0E9R7L2"/>
<protein>
    <submittedName>
        <fullName evidence="1">Uncharacterized protein</fullName>
    </submittedName>
</protein>